<evidence type="ECO:0000256" key="6">
    <source>
        <dbReference type="ARBA" id="ARBA00023136"/>
    </source>
</evidence>
<comment type="subcellular location">
    <subcellularLocation>
        <location evidence="1">Membrane</location>
        <topology evidence="1">Multi-pass membrane protein</topology>
    </subcellularLocation>
</comment>
<organism evidence="9 10">
    <name type="scientific">Rhizophlyctis rosea</name>
    <dbReference type="NCBI Taxonomy" id="64517"/>
    <lineage>
        <taxon>Eukaryota</taxon>
        <taxon>Fungi</taxon>
        <taxon>Fungi incertae sedis</taxon>
        <taxon>Chytridiomycota</taxon>
        <taxon>Chytridiomycota incertae sedis</taxon>
        <taxon>Chytridiomycetes</taxon>
        <taxon>Rhizophlyctidales</taxon>
        <taxon>Rhizophlyctidaceae</taxon>
        <taxon>Rhizophlyctis</taxon>
    </lineage>
</organism>
<dbReference type="PANTHER" id="PTHR13146">
    <property type="match status" value="1"/>
</dbReference>
<dbReference type="GO" id="GO:0016020">
    <property type="term" value="C:membrane"/>
    <property type="evidence" value="ECO:0007669"/>
    <property type="project" value="UniProtKB-SubCell"/>
</dbReference>
<dbReference type="SUPFAM" id="SSF103481">
    <property type="entry name" value="Multidrug resistance efflux transporter EmrE"/>
    <property type="match status" value="1"/>
</dbReference>
<dbReference type="InterPro" id="IPR037185">
    <property type="entry name" value="EmrE-like"/>
</dbReference>
<feature type="transmembrane region" description="Helical" evidence="8">
    <location>
        <begin position="191"/>
        <end position="210"/>
    </location>
</feature>
<dbReference type="PANTHER" id="PTHR13146:SF0">
    <property type="entry name" value="SOLUTE CARRIER FAMILY 35 MEMBER F6"/>
    <property type="match status" value="1"/>
</dbReference>
<accession>A0AAD5WY30</accession>
<gene>
    <name evidence="9" type="ORF">HK097_006152</name>
</gene>
<feature type="transmembrane region" description="Helical" evidence="8">
    <location>
        <begin position="142"/>
        <end position="168"/>
    </location>
</feature>
<keyword evidence="4 8" id="KW-0812">Transmembrane</keyword>
<protein>
    <recommendedName>
        <fullName evidence="11">Solute carrier family 35 member F6</fullName>
    </recommendedName>
</protein>
<dbReference type="EMBL" id="JADGJD010002889">
    <property type="protein sequence ID" value="KAJ3027440.1"/>
    <property type="molecule type" value="Genomic_DNA"/>
</dbReference>
<evidence type="ECO:0000256" key="7">
    <source>
        <dbReference type="SAM" id="MobiDB-lite"/>
    </source>
</evidence>
<name>A0AAD5WY30_9FUNG</name>
<feature type="region of interest" description="Disordered" evidence="7">
    <location>
        <begin position="77"/>
        <end position="101"/>
    </location>
</feature>
<reference evidence="9" key="1">
    <citation type="submission" date="2020-05" db="EMBL/GenBank/DDBJ databases">
        <title>Phylogenomic resolution of chytrid fungi.</title>
        <authorList>
            <person name="Stajich J.E."/>
            <person name="Amses K."/>
            <person name="Simmons R."/>
            <person name="Seto K."/>
            <person name="Myers J."/>
            <person name="Bonds A."/>
            <person name="Quandt C.A."/>
            <person name="Barry K."/>
            <person name="Liu P."/>
            <person name="Grigoriev I."/>
            <person name="Longcore J.E."/>
            <person name="James T.Y."/>
        </authorList>
    </citation>
    <scope>NUCLEOTIDE SEQUENCE</scope>
    <source>
        <strain evidence="9">JEL0318</strain>
    </source>
</reference>
<keyword evidence="5 8" id="KW-1133">Transmembrane helix</keyword>
<dbReference type="Proteomes" id="UP001212841">
    <property type="component" value="Unassembled WGS sequence"/>
</dbReference>
<keyword evidence="2" id="KW-0813">Transport</keyword>
<keyword evidence="10" id="KW-1185">Reference proteome</keyword>
<dbReference type="AlphaFoldDB" id="A0AAD5WY30"/>
<evidence type="ECO:0000313" key="10">
    <source>
        <dbReference type="Proteomes" id="UP001212841"/>
    </source>
</evidence>
<evidence type="ECO:0000256" key="4">
    <source>
        <dbReference type="ARBA" id="ARBA00022692"/>
    </source>
</evidence>
<feature type="transmembrane region" description="Helical" evidence="8">
    <location>
        <begin position="111"/>
        <end position="130"/>
    </location>
</feature>
<proteinExistence type="predicted"/>
<evidence type="ECO:0008006" key="11">
    <source>
        <dbReference type="Google" id="ProtNLM"/>
    </source>
</evidence>
<comment type="caution">
    <text evidence="9">The sequence shown here is derived from an EMBL/GenBank/DDBJ whole genome shotgun (WGS) entry which is preliminary data.</text>
</comment>
<keyword evidence="3" id="KW-0762">Sugar transport</keyword>
<dbReference type="InterPro" id="IPR013657">
    <property type="entry name" value="SCL35B1-4/HUT1"/>
</dbReference>
<evidence type="ECO:0000256" key="8">
    <source>
        <dbReference type="SAM" id="Phobius"/>
    </source>
</evidence>
<feature type="transmembrane region" description="Helical" evidence="8">
    <location>
        <begin position="45"/>
        <end position="66"/>
    </location>
</feature>
<dbReference type="Pfam" id="PF08449">
    <property type="entry name" value="UAA"/>
    <property type="match status" value="1"/>
</dbReference>
<evidence type="ECO:0000256" key="2">
    <source>
        <dbReference type="ARBA" id="ARBA00022448"/>
    </source>
</evidence>
<dbReference type="GO" id="GO:0055085">
    <property type="term" value="P:transmembrane transport"/>
    <property type="evidence" value="ECO:0007669"/>
    <property type="project" value="InterPro"/>
</dbReference>
<evidence type="ECO:0000256" key="1">
    <source>
        <dbReference type="ARBA" id="ARBA00004141"/>
    </source>
</evidence>
<feature type="transmembrane region" description="Helical" evidence="8">
    <location>
        <begin position="12"/>
        <end position="38"/>
    </location>
</feature>
<evidence type="ECO:0000256" key="5">
    <source>
        <dbReference type="ARBA" id="ARBA00022989"/>
    </source>
</evidence>
<evidence type="ECO:0000256" key="3">
    <source>
        <dbReference type="ARBA" id="ARBA00022597"/>
    </source>
</evidence>
<keyword evidence="6 8" id="KW-0472">Membrane</keyword>
<sequence>MTATTLMNVGLIYVSASIYQMLRGSVVLFTGTLSVWFLGRRHPSYRWFALVMVFLGVGIVGLSSVVRVGDVVVPPPSGPPGNGTLSLMEGNDDPLPGSEEPIGESAPNTSLIGVLLVILAQTFTALQFVIEERIMGKYELPAIKAVGLEGLFGLISVGVAMPILYFTVGKGSGGFFDLVVGWEQIKGHGQVLWAGVGIIFSIACFNWFGLSVTRNISATSRSTIDTCRTLFIWMISLGLGWETFKWLQVVGFLVLLYGTFLFNDVVKPPVCCPKPIEEDGREEVVE</sequence>
<evidence type="ECO:0000313" key="9">
    <source>
        <dbReference type="EMBL" id="KAJ3027440.1"/>
    </source>
</evidence>